<keyword evidence="4 7" id="KW-0812">Transmembrane</keyword>
<evidence type="ECO:0000256" key="6">
    <source>
        <dbReference type="ARBA" id="ARBA00023136"/>
    </source>
</evidence>
<gene>
    <name evidence="9" type="ORF">C0081_11165</name>
</gene>
<dbReference type="GO" id="GO:0022857">
    <property type="term" value="F:transmembrane transporter activity"/>
    <property type="evidence" value="ECO:0007669"/>
    <property type="project" value="UniProtKB-UniRule"/>
</dbReference>
<proteinExistence type="inferred from homology"/>
<evidence type="ECO:0000256" key="1">
    <source>
        <dbReference type="ARBA" id="ARBA00004429"/>
    </source>
</evidence>
<keyword evidence="3 7" id="KW-0997">Cell inner membrane</keyword>
<dbReference type="NCBIfam" id="TIGR00786">
    <property type="entry name" value="dctM"/>
    <property type="match status" value="1"/>
</dbReference>
<feature type="transmembrane region" description="Helical" evidence="7">
    <location>
        <begin position="45"/>
        <end position="66"/>
    </location>
</feature>
<dbReference type="InterPro" id="IPR004681">
    <property type="entry name" value="TRAP_DctM"/>
</dbReference>
<protein>
    <recommendedName>
        <fullName evidence="7">TRAP transporter large permease protein</fullName>
    </recommendedName>
</protein>
<feature type="transmembrane region" description="Helical" evidence="7">
    <location>
        <begin position="399"/>
        <end position="419"/>
    </location>
</feature>
<dbReference type="PANTHER" id="PTHR33362:SF3">
    <property type="entry name" value="SIALIC ACID TRAP TRANSPORTER PERMEASE PROTEIN SIAT"/>
    <property type="match status" value="1"/>
</dbReference>
<evidence type="ECO:0000313" key="9">
    <source>
        <dbReference type="EMBL" id="PLW77107.1"/>
    </source>
</evidence>
<evidence type="ECO:0000313" key="10">
    <source>
        <dbReference type="Proteomes" id="UP000234881"/>
    </source>
</evidence>
<feature type="transmembrane region" description="Helical" evidence="7">
    <location>
        <begin position="168"/>
        <end position="191"/>
    </location>
</feature>
<evidence type="ECO:0000256" key="7">
    <source>
        <dbReference type="RuleBase" id="RU369079"/>
    </source>
</evidence>
<dbReference type="PANTHER" id="PTHR33362">
    <property type="entry name" value="SIALIC ACID TRAP TRANSPORTER PERMEASE PROTEIN SIAT-RELATED"/>
    <property type="match status" value="1"/>
</dbReference>
<evidence type="ECO:0000256" key="2">
    <source>
        <dbReference type="ARBA" id="ARBA00022475"/>
    </source>
</evidence>
<evidence type="ECO:0000256" key="4">
    <source>
        <dbReference type="ARBA" id="ARBA00022692"/>
    </source>
</evidence>
<comment type="similarity">
    <text evidence="7">Belongs to the TRAP transporter large permease family.</text>
</comment>
<dbReference type="RefSeq" id="WP_101533916.1">
    <property type="nucleotide sequence ID" value="NZ_PKUQ01000021.1"/>
</dbReference>
<feature type="transmembrane region" description="Helical" evidence="7">
    <location>
        <begin position="240"/>
        <end position="258"/>
    </location>
</feature>
<dbReference type="InterPro" id="IPR010656">
    <property type="entry name" value="DctM"/>
</dbReference>
<evidence type="ECO:0000259" key="8">
    <source>
        <dbReference type="Pfam" id="PF06808"/>
    </source>
</evidence>
<dbReference type="GO" id="GO:0005886">
    <property type="term" value="C:plasma membrane"/>
    <property type="evidence" value="ECO:0007669"/>
    <property type="project" value="UniProtKB-SubCell"/>
</dbReference>
<feature type="transmembrane region" description="Helical" evidence="7">
    <location>
        <begin position="212"/>
        <end position="234"/>
    </location>
</feature>
<name>A0A2N5XRP0_9HYPH</name>
<organism evidence="9 10">
    <name type="scientific">Cohaesibacter celericrescens</name>
    <dbReference type="NCBI Taxonomy" id="2067669"/>
    <lineage>
        <taxon>Bacteria</taxon>
        <taxon>Pseudomonadati</taxon>
        <taxon>Pseudomonadota</taxon>
        <taxon>Alphaproteobacteria</taxon>
        <taxon>Hyphomicrobiales</taxon>
        <taxon>Cohaesibacteraceae</taxon>
    </lineage>
</organism>
<accession>A0A2N5XRP0</accession>
<comment type="subcellular location">
    <subcellularLocation>
        <location evidence="1 7">Cell inner membrane</location>
        <topology evidence="1 7">Multi-pass membrane protein</topology>
    </subcellularLocation>
</comment>
<evidence type="ECO:0000256" key="5">
    <source>
        <dbReference type="ARBA" id="ARBA00022989"/>
    </source>
</evidence>
<keyword evidence="5 7" id="KW-1133">Transmembrane helix</keyword>
<keyword evidence="10" id="KW-1185">Reference proteome</keyword>
<evidence type="ECO:0000256" key="3">
    <source>
        <dbReference type="ARBA" id="ARBA00022519"/>
    </source>
</evidence>
<feature type="transmembrane region" description="Helical" evidence="7">
    <location>
        <begin position="372"/>
        <end position="392"/>
    </location>
</feature>
<comment type="caution">
    <text evidence="7">Lacks conserved residue(s) required for the propagation of feature annotation.</text>
</comment>
<comment type="function">
    <text evidence="7">Part of the tripartite ATP-independent periplasmic (TRAP) transport system.</text>
</comment>
<keyword evidence="7" id="KW-0813">Transport</keyword>
<sequence>MLLLICSLVLFMLIGVPIAYSMGLSGMLYFFLYQPDLIAVLPARVYAGMNSSVMLSLPLFIVMGHLMNHGGLTARLIDFCMMFVGRLRGGLGLVSVMTSMVFGGISGSSVSDAASIGQVMIPAMQKKGYPVRTATGLIAASSTMGMIIPPSIPMVIYAFAASESVGRLFLGSLIAGVLVGVFMMGIVLFLAHKHNYPCETVDLSPREIMRCSLEGVPALLMPLIVVGSVVTGVATATESAAVGALYALVVGLFVYRGLKIKDLPKLFGDAILSSANVMIIIAFSGVFTWILALEHVTQVIGLLFVELQLGPQTALLAVAVVILLIGFFVDVSPAILLLTPVFLPALKLLGVSPIQFGAVLISGLAVGLVTPPVGMCLNVCASVSGESILTVFRGALPFLLANFLVLVLLSLFPFLSVWLPSLLMGS</sequence>
<reference evidence="9 10" key="1">
    <citation type="submission" date="2018-01" db="EMBL/GenBank/DDBJ databases">
        <title>The draft genome sequence of Cohaesibacter sp. H1304.</title>
        <authorList>
            <person name="Wang N.-N."/>
            <person name="Du Z.-J."/>
        </authorList>
    </citation>
    <scope>NUCLEOTIDE SEQUENCE [LARGE SCALE GENOMIC DNA]</scope>
    <source>
        <strain evidence="9 10">H1304</strain>
    </source>
</reference>
<feature type="transmembrane region" description="Helical" evidence="7">
    <location>
        <begin position="134"/>
        <end position="156"/>
    </location>
</feature>
<feature type="transmembrane region" description="Helical" evidence="7">
    <location>
        <begin position="345"/>
        <end position="366"/>
    </location>
</feature>
<dbReference type="PIRSF" id="PIRSF006066">
    <property type="entry name" value="HI0050"/>
    <property type="match status" value="1"/>
</dbReference>
<dbReference type="Pfam" id="PF06808">
    <property type="entry name" value="DctM"/>
    <property type="match status" value="1"/>
</dbReference>
<keyword evidence="2" id="KW-1003">Cell membrane</keyword>
<dbReference type="EMBL" id="PKUQ01000021">
    <property type="protein sequence ID" value="PLW77107.1"/>
    <property type="molecule type" value="Genomic_DNA"/>
</dbReference>
<comment type="subunit">
    <text evidence="7">The complex comprises the extracytoplasmic solute receptor protein and the two transmembrane proteins.</text>
</comment>
<dbReference type="OrthoDB" id="9790209at2"/>
<comment type="caution">
    <text evidence="9">The sequence shown here is derived from an EMBL/GenBank/DDBJ whole genome shotgun (WGS) entry which is preliminary data.</text>
</comment>
<dbReference type="Proteomes" id="UP000234881">
    <property type="component" value="Unassembled WGS sequence"/>
</dbReference>
<feature type="domain" description="TRAP C4-dicarboxylate transport system permease DctM subunit" evidence="8">
    <location>
        <begin position="5"/>
        <end position="413"/>
    </location>
</feature>
<keyword evidence="6 7" id="KW-0472">Membrane</keyword>
<feature type="transmembrane region" description="Helical" evidence="7">
    <location>
        <begin position="313"/>
        <end position="338"/>
    </location>
</feature>
<feature type="transmembrane region" description="Helical" evidence="7">
    <location>
        <begin position="270"/>
        <end position="293"/>
    </location>
</feature>
<dbReference type="AlphaFoldDB" id="A0A2N5XRP0"/>